<organism evidence="6 7">
    <name type="scientific">Eutrema salsugineum</name>
    <name type="common">Saltwater cress</name>
    <name type="synonym">Sisymbrium salsugineum</name>
    <dbReference type="NCBI Taxonomy" id="72664"/>
    <lineage>
        <taxon>Eukaryota</taxon>
        <taxon>Viridiplantae</taxon>
        <taxon>Streptophyta</taxon>
        <taxon>Embryophyta</taxon>
        <taxon>Tracheophyta</taxon>
        <taxon>Spermatophyta</taxon>
        <taxon>Magnoliopsida</taxon>
        <taxon>eudicotyledons</taxon>
        <taxon>Gunneridae</taxon>
        <taxon>Pentapetalae</taxon>
        <taxon>rosids</taxon>
        <taxon>malvids</taxon>
        <taxon>Brassicales</taxon>
        <taxon>Brassicaceae</taxon>
        <taxon>Eutremeae</taxon>
        <taxon>Eutrema</taxon>
    </lineage>
</organism>
<evidence type="ECO:0000256" key="4">
    <source>
        <dbReference type="SAM" id="SignalP"/>
    </source>
</evidence>
<accession>V4M782</accession>
<evidence type="ECO:0000256" key="2">
    <source>
        <dbReference type="ARBA" id="ARBA00023157"/>
    </source>
</evidence>
<dbReference type="Proteomes" id="UP000030689">
    <property type="component" value="Unassembled WGS sequence"/>
</dbReference>
<dbReference type="FunFam" id="1.20.140.40:FF:000008">
    <property type="entry name" value="Invertase/pectin methylesterase inhibitor family protein"/>
    <property type="match status" value="1"/>
</dbReference>
<dbReference type="KEGG" id="eus:EUTSA_v10021601mg"/>
<dbReference type="OMA" id="KIPYGSC"/>
<evidence type="ECO:0000313" key="6">
    <source>
        <dbReference type="EMBL" id="ESQ48203.1"/>
    </source>
</evidence>
<dbReference type="Gene3D" id="1.20.140.40">
    <property type="entry name" value="Invertase/pectin methylesterase inhibitor family protein"/>
    <property type="match status" value="1"/>
</dbReference>
<dbReference type="PANTHER" id="PTHR36710:SF4">
    <property type="entry name" value="PLANT INVERTASE_PECTIN METHYLESTERASE INHIBITOR SUPERFAMILY PROTEIN"/>
    <property type="match status" value="1"/>
</dbReference>
<dbReference type="Gramene" id="ESQ48203">
    <property type="protein sequence ID" value="ESQ48203"/>
    <property type="gene ID" value="EUTSA_v10021601mg"/>
</dbReference>
<proteinExistence type="inferred from homology"/>
<keyword evidence="7" id="KW-1185">Reference proteome</keyword>
<evidence type="ECO:0000259" key="5">
    <source>
        <dbReference type="SMART" id="SM00856"/>
    </source>
</evidence>
<dbReference type="EMBL" id="KI517408">
    <property type="protein sequence ID" value="ESQ48203.1"/>
    <property type="molecule type" value="Genomic_DNA"/>
</dbReference>
<evidence type="ECO:0000256" key="1">
    <source>
        <dbReference type="ARBA" id="ARBA00022729"/>
    </source>
</evidence>
<feature type="domain" description="Pectinesterase inhibitor" evidence="5">
    <location>
        <begin position="35"/>
        <end position="180"/>
    </location>
</feature>
<dbReference type="PANTHER" id="PTHR36710">
    <property type="entry name" value="PECTINESTERASE INHIBITOR-LIKE"/>
    <property type="match status" value="1"/>
</dbReference>
<gene>
    <name evidence="6" type="ORF">EUTSA_v10021601mg</name>
</gene>
<reference evidence="6 7" key="1">
    <citation type="journal article" date="2013" name="Front. Plant Sci.">
        <title>The Reference Genome of the Halophytic Plant Eutrema salsugineum.</title>
        <authorList>
            <person name="Yang R."/>
            <person name="Jarvis D.E."/>
            <person name="Chen H."/>
            <person name="Beilstein M.A."/>
            <person name="Grimwood J."/>
            <person name="Jenkins J."/>
            <person name="Shu S."/>
            <person name="Prochnik S."/>
            <person name="Xin M."/>
            <person name="Ma C."/>
            <person name="Schmutz J."/>
            <person name="Wing R.A."/>
            <person name="Mitchell-Olds T."/>
            <person name="Schumaker K.S."/>
            <person name="Wang X."/>
        </authorList>
    </citation>
    <scope>NUCLEOTIDE SEQUENCE [LARGE SCALE GENOMIC DNA]</scope>
</reference>
<evidence type="ECO:0000256" key="3">
    <source>
        <dbReference type="ARBA" id="ARBA00038471"/>
    </source>
</evidence>
<dbReference type="SMART" id="SM00856">
    <property type="entry name" value="PMEI"/>
    <property type="match status" value="1"/>
</dbReference>
<dbReference type="OrthoDB" id="1045472at2759"/>
<dbReference type="GO" id="GO:0046910">
    <property type="term" value="F:pectinesterase inhibitor activity"/>
    <property type="evidence" value="ECO:0007669"/>
    <property type="project" value="InterPro"/>
</dbReference>
<dbReference type="NCBIfam" id="TIGR01614">
    <property type="entry name" value="PME_inhib"/>
    <property type="match status" value="1"/>
</dbReference>
<protein>
    <recommendedName>
        <fullName evidence="5">Pectinesterase inhibitor domain-containing protein</fullName>
    </recommendedName>
</protein>
<keyword evidence="1 4" id="KW-0732">Signal</keyword>
<dbReference type="Pfam" id="PF04043">
    <property type="entry name" value="PMEI"/>
    <property type="match status" value="1"/>
</dbReference>
<sequence>MAFSYVKRNIFSILPILVLLSITPLSSSFSPNDKVTKELVNQLCSQPTIYKHFCVAWLNSDPKTFTLDLHGLMGMVIEKTELLGYKNLAMMKGLARTTTDPNLKIPYGSCVTDYESSIKAIEGAKGFASSKEYLLATKATFEAFNTISDCEALLEQQPIPAYVSPRNLMFERMCNIDTVFTNLLAS</sequence>
<dbReference type="InterPro" id="IPR006501">
    <property type="entry name" value="Pectinesterase_inhib_dom"/>
</dbReference>
<comment type="similarity">
    <text evidence="3">Belongs to the PMEI family.</text>
</comment>
<keyword evidence="2" id="KW-1015">Disulfide bond</keyword>
<evidence type="ECO:0000313" key="7">
    <source>
        <dbReference type="Proteomes" id="UP000030689"/>
    </source>
</evidence>
<name>V4M782_EUTSA</name>
<dbReference type="AlphaFoldDB" id="V4M782"/>
<feature type="signal peptide" evidence="4">
    <location>
        <begin position="1"/>
        <end position="28"/>
    </location>
</feature>
<dbReference type="InterPro" id="IPR035513">
    <property type="entry name" value="Invertase/methylesterase_inhib"/>
</dbReference>
<feature type="chain" id="PRO_5004722462" description="Pectinesterase inhibitor domain-containing protein" evidence="4">
    <location>
        <begin position="29"/>
        <end position="186"/>
    </location>
</feature>
<dbReference type="InterPro" id="IPR052421">
    <property type="entry name" value="PCW_Enzyme_Inhibitor"/>
</dbReference>
<dbReference type="InterPro" id="IPR034086">
    <property type="entry name" value="PMEI_plant"/>
</dbReference>
<dbReference type="CDD" id="cd15797">
    <property type="entry name" value="PMEI"/>
    <property type="match status" value="1"/>
</dbReference>
<dbReference type="SUPFAM" id="SSF101148">
    <property type="entry name" value="Plant invertase/pectin methylesterase inhibitor"/>
    <property type="match status" value="1"/>
</dbReference>